<keyword evidence="3" id="KW-1185">Reference proteome</keyword>
<dbReference type="RefSeq" id="XP_005718103.1">
    <property type="nucleotide sequence ID" value="XM_005718046.1"/>
</dbReference>
<dbReference type="KEGG" id="ccp:CHC_T00000562001"/>
<dbReference type="OrthoDB" id="10497274at2759"/>
<dbReference type="CDD" id="cd14686">
    <property type="entry name" value="bZIP"/>
    <property type="match status" value="1"/>
</dbReference>
<reference evidence="3" key="1">
    <citation type="journal article" date="2013" name="Proc. Natl. Acad. Sci. U.S.A.">
        <title>Genome structure and metabolic features in the red seaweed Chondrus crispus shed light on evolution of the Archaeplastida.</title>
        <authorList>
            <person name="Collen J."/>
            <person name="Porcel B."/>
            <person name="Carre W."/>
            <person name="Ball S.G."/>
            <person name="Chaparro C."/>
            <person name="Tonon T."/>
            <person name="Barbeyron T."/>
            <person name="Michel G."/>
            <person name="Noel B."/>
            <person name="Valentin K."/>
            <person name="Elias M."/>
            <person name="Artiguenave F."/>
            <person name="Arun A."/>
            <person name="Aury J.M."/>
            <person name="Barbosa-Neto J.F."/>
            <person name="Bothwell J.H."/>
            <person name="Bouget F.Y."/>
            <person name="Brillet L."/>
            <person name="Cabello-Hurtado F."/>
            <person name="Capella-Gutierrez S."/>
            <person name="Charrier B."/>
            <person name="Cladiere L."/>
            <person name="Cock J.M."/>
            <person name="Coelho S.M."/>
            <person name="Colleoni C."/>
            <person name="Czjzek M."/>
            <person name="Da Silva C."/>
            <person name="Delage L."/>
            <person name="Denoeud F."/>
            <person name="Deschamps P."/>
            <person name="Dittami S.M."/>
            <person name="Gabaldon T."/>
            <person name="Gachon C.M."/>
            <person name="Groisillier A."/>
            <person name="Herve C."/>
            <person name="Jabbari K."/>
            <person name="Katinka M."/>
            <person name="Kloareg B."/>
            <person name="Kowalczyk N."/>
            <person name="Labadie K."/>
            <person name="Leblanc C."/>
            <person name="Lopez P.J."/>
            <person name="McLachlan D.H."/>
            <person name="Meslet-Cladiere L."/>
            <person name="Moustafa A."/>
            <person name="Nehr Z."/>
            <person name="Nyvall Collen P."/>
            <person name="Panaud O."/>
            <person name="Partensky F."/>
            <person name="Poulain J."/>
            <person name="Rensing S.A."/>
            <person name="Rousvoal S."/>
            <person name="Samson G."/>
            <person name="Symeonidi A."/>
            <person name="Weissenbach J."/>
            <person name="Zambounis A."/>
            <person name="Wincker P."/>
            <person name="Boyen C."/>
        </authorList>
    </citation>
    <scope>NUCLEOTIDE SEQUENCE [LARGE SCALE GENOMIC DNA]</scope>
    <source>
        <strain evidence="3">cv. Stackhouse</strain>
    </source>
</reference>
<accession>R7QKB9</accession>
<dbReference type="Gramene" id="CDF38218">
    <property type="protein sequence ID" value="CDF38218"/>
    <property type="gene ID" value="CHC_T00000562001"/>
</dbReference>
<evidence type="ECO:0000313" key="3">
    <source>
        <dbReference type="Proteomes" id="UP000012073"/>
    </source>
</evidence>
<evidence type="ECO:0008006" key="4">
    <source>
        <dbReference type="Google" id="ProtNLM"/>
    </source>
</evidence>
<proteinExistence type="predicted"/>
<dbReference type="EMBL" id="HG001903">
    <property type="protein sequence ID" value="CDF38218.1"/>
    <property type="molecule type" value="Genomic_DNA"/>
</dbReference>
<evidence type="ECO:0000256" key="1">
    <source>
        <dbReference type="SAM" id="MobiDB-lite"/>
    </source>
</evidence>
<name>R7QKB9_CHOCR</name>
<feature type="region of interest" description="Disordered" evidence="1">
    <location>
        <begin position="421"/>
        <end position="448"/>
    </location>
</feature>
<dbReference type="Proteomes" id="UP000012073">
    <property type="component" value="Unassembled WGS sequence"/>
</dbReference>
<gene>
    <name evidence="2" type="ORF">CHC_T00000562001</name>
</gene>
<dbReference type="GeneID" id="17325820"/>
<evidence type="ECO:0000313" key="2">
    <source>
        <dbReference type="EMBL" id="CDF38218.1"/>
    </source>
</evidence>
<dbReference type="AlphaFoldDB" id="R7QKB9"/>
<sequence>MCAERGCHPMQDRSALQSCATLLVPCQTRLSVVAGHFIELATDDASNHMRTGRYVYFSSSRELVKVSKVRGPVTAAMLSSVCINRICPIGSGSIVQDHVVVSFPWHRNAGKVPARCVAHSRTLSYSKMLQTAKDAGFAGYGGVGDVMPLTPESGIARVLENSFHGIGSFGVFASTIVPSRFGFGAEAEGHRTPFEVGQWAVPSHMLSCRNFRTLLLGIEANDITSLRSHFVTMYGHVNAQGTRPLRSSVNLSHRQNQGATGEADIRGHQRLEPGAPTQSSVRSMELLSLSAENSGVAPITEAEAFRGARTTGIGSNPQPPPPFAMGAPRAETNVTGMGEVRGGPSSQKGGRDMGSLPTFGSSGLLLPIQPQMDVPRTQAFSSAVDEALKVGPSSVVDTIEAAVSVEPVASSPGVHTGATSALVAPGGPSSGITPASVGGRVQEGGEKKSEVVSVSAPTFKKTLPAPTKNEIVIRNRISAQRSNEKRRRKIEATRTELAYLRTTYLPQLQHRRGSLLTENQTLRQRFMEKYQQQGIESFF</sequence>
<protein>
    <recommendedName>
        <fullName evidence="4">BZIP domain-containing protein</fullName>
    </recommendedName>
</protein>
<feature type="region of interest" description="Disordered" evidence="1">
    <location>
        <begin position="254"/>
        <end position="280"/>
    </location>
</feature>
<organism evidence="2 3">
    <name type="scientific">Chondrus crispus</name>
    <name type="common">Carrageen Irish moss</name>
    <name type="synonym">Polymorpha crispa</name>
    <dbReference type="NCBI Taxonomy" id="2769"/>
    <lineage>
        <taxon>Eukaryota</taxon>
        <taxon>Rhodophyta</taxon>
        <taxon>Florideophyceae</taxon>
        <taxon>Rhodymeniophycidae</taxon>
        <taxon>Gigartinales</taxon>
        <taxon>Gigartinaceae</taxon>
        <taxon>Chondrus</taxon>
    </lineage>
</organism>